<reference evidence="1" key="1">
    <citation type="submission" date="2014-05" db="EMBL/GenBank/DDBJ databases">
        <title>The transcriptome of the halophilic microalga Tetraselmis sp. GSL018 isolated from the Great Salt Lake, Utah.</title>
        <authorList>
            <person name="Jinkerson R.E."/>
            <person name="D'Adamo S."/>
            <person name="Posewitz M.C."/>
        </authorList>
    </citation>
    <scope>NUCLEOTIDE SEQUENCE</scope>
    <source>
        <strain evidence="1">GSL018</strain>
    </source>
</reference>
<evidence type="ECO:0000313" key="1">
    <source>
        <dbReference type="EMBL" id="JAC76883.1"/>
    </source>
</evidence>
<name>A0A061RY34_9CHLO</name>
<proteinExistence type="predicted"/>
<gene>
    <name evidence="1" type="ORF">TSPGSL018_19014</name>
</gene>
<protein>
    <submittedName>
        <fullName evidence="1">Uncharacterized protein</fullName>
    </submittedName>
</protein>
<sequence length="30" mass="3146">GSHLGKVKVHRGNSCKTVKAFATGLSYDPS</sequence>
<organism evidence="1">
    <name type="scientific">Tetraselmis sp. GSL018</name>
    <dbReference type="NCBI Taxonomy" id="582737"/>
    <lineage>
        <taxon>Eukaryota</taxon>
        <taxon>Viridiplantae</taxon>
        <taxon>Chlorophyta</taxon>
        <taxon>core chlorophytes</taxon>
        <taxon>Chlorodendrophyceae</taxon>
        <taxon>Chlorodendrales</taxon>
        <taxon>Chlorodendraceae</taxon>
        <taxon>Tetraselmis</taxon>
    </lineage>
</organism>
<dbReference type="AlphaFoldDB" id="A0A061RY34"/>
<feature type="non-terminal residue" evidence="1">
    <location>
        <position position="1"/>
    </location>
</feature>
<accession>A0A061RY34</accession>
<dbReference type="EMBL" id="GBEZ01008670">
    <property type="protein sequence ID" value="JAC76883.1"/>
    <property type="molecule type" value="Transcribed_RNA"/>
</dbReference>